<feature type="transmembrane region" description="Helical" evidence="2">
    <location>
        <begin position="662"/>
        <end position="682"/>
    </location>
</feature>
<feature type="region of interest" description="Disordered" evidence="1">
    <location>
        <begin position="735"/>
        <end position="764"/>
    </location>
</feature>
<feature type="transmembrane region" description="Helical" evidence="2">
    <location>
        <begin position="1031"/>
        <end position="1050"/>
    </location>
</feature>
<accession>A0AAD1XYR2</accession>
<name>A0AAD1XYR2_EUPCR</name>
<feature type="transmembrane region" description="Helical" evidence="2">
    <location>
        <begin position="559"/>
        <end position="577"/>
    </location>
</feature>
<feature type="transmembrane region" description="Helical" evidence="2">
    <location>
        <begin position="589"/>
        <end position="608"/>
    </location>
</feature>
<feature type="transmembrane region" description="Helical" evidence="2">
    <location>
        <begin position="857"/>
        <end position="874"/>
    </location>
</feature>
<keyword evidence="5" id="KW-1185">Reference proteome</keyword>
<evidence type="ECO:0000256" key="3">
    <source>
        <dbReference type="SAM" id="SignalP"/>
    </source>
</evidence>
<reference evidence="4" key="1">
    <citation type="submission" date="2023-07" db="EMBL/GenBank/DDBJ databases">
        <authorList>
            <consortium name="AG Swart"/>
            <person name="Singh M."/>
            <person name="Singh A."/>
            <person name="Seah K."/>
            <person name="Emmerich C."/>
        </authorList>
    </citation>
    <scope>NUCLEOTIDE SEQUENCE</scope>
    <source>
        <strain evidence="4">DP1</strain>
    </source>
</reference>
<feature type="chain" id="PRO_5041909293" evidence="3">
    <location>
        <begin position="19"/>
        <end position="1294"/>
    </location>
</feature>
<evidence type="ECO:0000256" key="1">
    <source>
        <dbReference type="SAM" id="MobiDB-lite"/>
    </source>
</evidence>
<keyword evidence="2" id="KW-0472">Membrane</keyword>
<keyword evidence="2" id="KW-1133">Transmembrane helix</keyword>
<comment type="caution">
    <text evidence="4">The sequence shown here is derived from an EMBL/GenBank/DDBJ whole genome shotgun (WGS) entry which is preliminary data.</text>
</comment>
<feature type="region of interest" description="Disordered" evidence="1">
    <location>
        <begin position="1148"/>
        <end position="1178"/>
    </location>
</feature>
<feature type="compositionally biased region" description="Basic residues" evidence="1">
    <location>
        <begin position="1166"/>
        <end position="1175"/>
    </location>
</feature>
<feature type="region of interest" description="Disordered" evidence="1">
    <location>
        <begin position="792"/>
        <end position="837"/>
    </location>
</feature>
<keyword evidence="3" id="KW-0732">Signal</keyword>
<feature type="compositionally biased region" description="Basic and acidic residues" evidence="1">
    <location>
        <begin position="710"/>
        <end position="723"/>
    </location>
</feature>
<dbReference type="EMBL" id="CAMPGE010023148">
    <property type="protein sequence ID" value="CAI2381121.1"/>
    <property type="molecule type" value="Genomic_DNA"/>
</dbReference>
<proteinExistence type="predicted"/>
<feature type="transmembrane region" description="Helical" evidence="2">
    <location>
        <begin position="1001"/>
        <end position="1019"/>
    </location>
</feature>
<sequence length="1294" mass="148139">MLIICFCCLGKLAEKVHAKDINCRELAQTYLIKANDRNIFSYPSYSTTITQTSHFEDSIYILSSSSSPSGSVISRLNLYTLDFDWSKFYNVDFQRFVITTDQQRLVTSYASTGLLGTIIFCTNDILEKDLQTYFCYTNTNFDISTSVIHMESKNSSHVYLYLTSTIYLSKLCTLDISGQSVEPLNCKRFYDGFYNLKKIVLARTVNKIIIMFELVGSNHLAFSEYDVSNETPSTRFGIDCLGGSTNCITEDDPQMLVNENTNTFYVLVKHGNNGLYFLSVKIGELNLSGSNSFEFKLTFSSIRSHDLALNNDNKEVWAVYEVSSTQLMFAKYNTESNTFDNPVYYSSSRYTKLHFTDISTVVLGSNGTNMTIGRVDFGLDEHTDFSTIYLSTGTSISVFIANAPIDYASNSSITLSTYGFLSITSISSSKNPRSDLQWGYDLVFIQNDDEVQKIRLAQTTTTDFCPPLSQNGAMSLDYTFYQISPTKSLGYNISVDSTTGNLKVQNSRSAEESLTSSEFYFIANSTNQNVRAVGYVKFEEENSEGGNPALANFLQKSTFIVGLIVSAVTSILGGSLIQGVWMVFNQQKLLLLFLLINAYIGEGVKFLISQQSFVMLDLDFMNNFLPDVFSTPFFIKGLLDTPQRSDRIKDVGFEWESGAGQYWKLFGCLFLLSMIHFLSFIIKSIWKFFTNGNQEIDFEGGSSQDEEEKEEHKQNSEQDKTKDLESGFEGLEFELENNEPGIEELTPELDQVEDEDSKERHNTTNVGFCQDISKSYEDYKYKHDNIMEESKDEHIGFEDDNGSDYESAGYSYSGEGEDDEDLSDPKQDPPNPKKPGKLKSLLSKIGKLFESKNFWSLYFRAMIESFMGVMIITLNEMKTNKLETGFQMISLALSVIIFIGYFLFYCFTWGICFCEFIERIEIAQKKAQRKLEREQDSDYEEGQSESTEEDEGKEEMFYEELLADLSKEPVAALHVPLVLTRIVVFTFLIIAFDVFTKDTVWMQFMALYIFQILYLYQTVMYPKFEWWPLNNIYRINEAFLCVFILLFALLRTADDYKGYSSTSIIVLLIFLNTSTVIFLQTCGGYIQAKKVIKEAIIYFKKKEKVEPEPEPAPASKPKRKKVKKDMRQCYFDVTNMTIMGETAQISSTTEEEIIEENSEHSENPPSKRKKRRKKANMSSKYEDILKYKDHKAYLSEQEKRKLKKAKTFERRKQKKVNKALKRMGNDIFKDQIPEVRNSFQESGRNTIKRHESGPTTLRTTTLGHLSHRHMTSMNIFPPLFQNGLKEETKNSDRL</sequence>
<feature type="region of interest" description="Disordered" evidence="1">
    <location>
        <begin position="698"/>
        <end position="723"/>
    </location>
</feature>
<feature type="transmembrane region" description="Helical" evidence="2">
    <location>
        <begin position="1062"/>
        <end position="1086"/>
    </location>
</feature>
<feature type="signal peptide" evidence="3">
    <location>
        <begin position="1"/>
        <end position="18"/>
    </location>
</feature>
<feature type="compositionally biased region" description="Acidic residues" evidence="1">
    <location>
        <begin position="735"/>
        <end position="756"/>
    </location>
</feature>
<feature type="transmembrane region" description="Helical" evidence="2">
    <location>
        <begin position="971"/>
        <end position="995"/>
    </location>
</feature>
<keyword evidence="2" id="KW-0812">Transmembrane</keyword>
<feature type="transmembrane region" description="Helical" evidence="2">
    <location>
        <begin position="886"/>
        <end position="917"/>
    </location>
</feature>
<dbReference type="Proteomes" id="UP001295684">
    <property type="component" value="Unassembled WGS sequence"/>
</dbReference>
<feature type="compositionally biased region" description="Acidic residues" evidence="1">
    <location>
        <begin position="937"/>
        <end position="953"/>
    </location>
</feature>
<protein>
    <submittedName>
        <fullName evidence="4">Uncharacterized protein</fullName>
    </submittedName>
</protein>
<evidence type="ECO:0000313" key="5">
    <source>
        <dbReference type="Proteomes" id="UP001295684"/>
    </source>
</evidence>
<gene>
    <name evidence="4" type="ORF">ECRASSUSDP1_LOCUS22567</name>
</gene>
<feature type="region of interest" description="Disordered" evidence="1">
    <location>
        <begin position="934"/>
        <end position="953"/>
    </location>
</feature>
<evidence type="ECO:0000313" key="4">
    <source>
        <dbReference type="EMBL" id="CAI2381121.1"/>
    </source>
</evidence>
<organism evidence="4 5">
    <name type="scientific">Euplotes crassus</name>
    <dbReference type="NCBI Taxonomy" id="5936"/>
    <lineage>
        <taxon>Eukaryota</taxon>
        <taxon>Sar</taxon>
        <taxon>Alveolata</taxon>
        <taxon>Ciliophora</taxon>
        <taxon>Intramacronucleata</taxon>
        <taxon>Spirotrichea</taxon>
        <taxon>Hypotrichia</taxon>
        <taxon>Euplotida</taxon>
        <taxon>Euplotidae</taxon>
        <taxon>Moneuplotes</taxon>
    </lineage>
</organism>
<evidence type="ECO:0000256" key="2">
    <source>
        <dbReference type="SAM" id="Phobius"/>
    </source>
</evidence>